<evidence type="ECO:0000313" key="2">
    <source>
        <dbReference type="Proteomes" id="UP000239757"/>
    </source>
</evidence>
<reference evidence="1 2" key="1">
    <citation type="submission" date="2015-01" db="EMBL/GenBank/DDBJ databases">
        <title>Genome of allotetraploid Gossypium barbadense reveals genomic plasticity and fiber elongation in cotton evolution.</title>
        <authorList>
            <person name="Chen X."/>
            <person name="Liu X."/>
            <person name="Zhao B."/>
            <person name="Zheng H."/>
            <person name="Hu Y."/>
            <person name="Lu G."/>
            <person name="Yang C."/>
            <person name="Chen J."/>
            <person name="Shan C."/>
            <person name="Zhang L."/>
            <person name="Zhou Y."/>
            <person name="Wang L."/>
            <person name="Guo W."/>
            <person name="Bai Y."/>
            <person name="Ruan J."/>
            <person name="Shangguan X."/>
            <person name="Mao Y."/>
            <person name="Jiang J."/>
            <person name="Zhu Y."/>
            <person name="Lei J."/>
            <person name="Kang H."/>
            <person name="Chen S."/>
            <person name="He X."/>
            <person name="Wang R."/>
            <person name="Wang Y."/>
            <person name="Chen J."/>
            <person name="Wang L."/>
            <person name="Yu S."/>
            <person name="Wang B."/>
            <person name="Wei J."/>
            <person name="Song S."/>
            <person name="Lu X."/>
            <person name="Gao Z."/>
            <person name="Gu W."/>
            <person name="Deng X."/>
            <person name="Ma D."/>
            <person name="Wang S."/>
            <person name="Liang W."/>
            <person name="Fang L."/>
            <person name="Cai C."/>
            <person name="Zhu X."/>
            <person name="Zhou B."/>
            <person name="Zhang Y."/>
            <person name="Chen Z."/>
            <person name="Xu S."/>
            <person name="Zhu R."/>
            <person name="Wang S."/>
            <person name="Zhang T."/>
            <person name="Zhao G."/>
        </authorList>
    </citation>
    <scope>NUCLEOTIDE SEQUENCE [LARGE SCALE GENOMIC DNA]</scope>
    <source>
        <strain evidence="2">cv. Xinhai21</strain>
        <tissue evidence="1">Leaf</tissue>
    </source>
</reference>
<dbReference type="Proteomes" id="UP000239757">
    <property type="component" value="Unassembled WGS sequence"/>
</dbReference>
<accession>A0A2P5Y0Z3</accession>
<gene>
    <name evidence="1" type="ORF">GOBAR_AA11385</name>
</gene>
<protein>
    <submittedName>
        <fullName evidence="1">Uncharacterized protein</fullName>
    </submittedName>
</protein>
<sequence>MHKGKRPDSSHGGRLAEGLAPNVWEGLQGPTFTSEEGLQKVLLLTYGGKLIGALLLHMGEGLQNVLLSMHGRGLRGAYFHTYGKAYGMSYSQTMRKA</sequence>
<dbReference type="AlphaFoldDB" id="A0A2P5Y0Z3"/>
<dbReference type="EMBL" id="KZ663882">
    <property type="protein sequence ID" value="PPS09255.1"/>
    <property type="molecule type" value="Genomic_DNA"/>
</dbReference>
<organism evidence="1 2">
    <name type="scientific">Gossypium barbadense</name>
    <name type="common">Sea Island cotton</name>
    <name type="synonym">Hibiscus barbadensis</name>
    <dbReference type="NCBI Taxonomy" id="3634"/>
    <lineage>
        <taxon>Eukaryota</taxon>
        <taxon>Viridiplantae</taxon>
        <taxon>Streptophyta</taxon>
        <taxon>Embryophyta</taxon>
        <taxon>Tracheophyta</taxon>
        <taxon>Spermatophyta</taxon>
        <taxon>Magnoliopsida</taxon>
        <taxon>eudicotyledons</taxon>
        <taxon>Gunneridae</taxon>
        <taxon>Pentapetalae</taxon>
        <taxon>rosids</taxon>
        <taxon>malvids</taxon>
        <taxon>Malvales</taxon>
        <taxon>Malvaceae</taxon>
        <taxon>Malvoideae</taxon>
        <taxon>Gossypium</taxon>
    </lineage>
</organism>
<evidence type="ECO:0000313" key="1">
    <source>
        <dbReference type="EMBL" id="PPS09255.1"/>
    </source>
</evidence>
<proteinExistence type="predicted"/>
<name>A0A2P5Y0Z3_GOSBA</name>